<dbReference type="Proteomes" id="UP000178313">
    <property type="component" value="Unassembled WGS sequence"/>
</dbReference>
<dbReference type="InterPro" id="IPR020057">
    <property type="entry name" value="Ribosomal_bL25_b-dom"/>
</dbReference>
<accession>A0A1F8AYA7</accession>
<dbReference type="Gene3D" id="2.40.240.10">
    <property type="entry name" value="Ribosomal Protein L25, Chain P"/>
    <property type="match status" value="1"/>
</dbReference>
<reference evidence="9 10" key="1">
    <citation type="journal article" date="2016" name="Nat. Commun.">
        <title>Thousands of microbial genomes shed light on interconnected biogeochemical processes in an aquifer system.</title>
        <authorList>
            <person name="Anantharaman K."/>
            <person name="Brown C.T."/>
            <person name="Hug L.A."/>
            <person name="Sharon I."/>
            <person name="Castelle C.J."/>
            <person name="Probst A.J."/>
            <person name="Thomas B.C."/>
            <person name="Singh A."/>
            <person name="Wilkins M.J."/>
            <person name="Karaoz U."/>
            <person name="Brodie E.L."/>
            <person name="Williams K.H."/>
            <person name="Hubbard S.S."/>
            <person name="Banfield J.F."/>
        </authorList>
    </citation>
    <scope>NUCLEOTIDE SEQUENCE [LARGE SCALE GENOMIC DNA]</scope>
</reference>
<comment type="caution">
    <text evidence="9">The sequence shown here is derived from an EMBL/GenBank/DDBJ whole genome shotgun (WGS) entry which is preliminary data.</text>
</comment>
<dbReference type="SUPFAM" id="SSF50715">
    <property type="entry name" value="Ribosomal protein L25-like"/>
    <property type="match status" value="1"/>
</dbReference>
<evidence type="ECO:0000259" key="7">
    <source>
        <dbReference type="Pfam" id="PF01386"/>
    </source>
</evidence>
<evidence type="ECO:0000256" key="4">
    <source>
        <dbReference type="ARBA" id="ARBA00023274"/>
    </source>
</evidence>
<dbReference type="InterPro" id="IPR037121">
    <property type="entry name" value="Ribosomal_bL25_C"/>
</dbReference>
<dbReference type="Pfam" id="PF14693">
    <property type="entry name" value="Ribosomal_TL5_C"/>
    <property type="match status" value="1"/>
</dbReference>
<dbReference type="GO" id="GO:0008097">
    <property type="term" value="F:5S rRNA binding"/>
    <property type="evidence" value="ECO:0007669"/>
    <property type="project" value="InterPro"/>
</dbReference>
<comment type="function">
    <text evidence="5">This is one of the proteins that binds to the 5S RNA in the ribosome where it forms part of the central protuberance.</text>
</comment>
<dbReference type="GO" id="GO:0003735">
    <property type="term" value="F:structural constituent of ribosome"/>
    <property type="evidence" value="ECO:0007669"/>
    <property type="project" value="InterPro"/>
</dbReference>
<organism evidence="9 10">
    <name type="scientific">Candidatus Woesebacteria bacterium RIFCSPHIGHO2_12_FULL_46_16</name>
    <dbReference type="NCBI Taxonomy" id="1802513"/>
    <lineage>
        <taxon>Bacteria</taxon>
        <taxon>Candidatus Woeseibacteriota</taxon>
    </lineage>
</organism>
<proteinExistence type="inferred from homology"/>
<dbReference type="Gene3D" id="2.170.120.20">
    <property type="entry name" value="Ribosomal protein L25, beta domain"/>
    <property type="match status" value="1"/>
</dbReference>
<name>A0A1F8AYA7_9BACT</name>
<keyword evidence="3 5" id="KW-0689">Ribosomal protein</keyword>
<evidence type="ECO:0000256" key="6">
    <source>
        <dbReference type="SAM" id="MobiDB-lite"/>
    </source>
</evidence>
<sequence length="233" mass="25203">MDKQILEGQVRTVSGRKVKKLREEDQLPANVYGKKIKSLAVQVKFSDFKKVFSEVGETGLITLKLQGDKSKEDRAVLVSNVQYNPVSDTPIHVDFRQVDLKEKVSASVAVEVTGESPAEKSGVGTAVQYIDEVEVEALPGDLPEKFVVDISSLSEVDQTIKVGDLSYDKSKVEVKADPEGIIAKVEPPQKEEVVAPPVEAAPEGEVPGEEVPAAEGEAPGEAEAPKEEEKPQE</sequence>
<evidence type="ECO:0000313" key="10">
    <source>
        <dbReference type="Proteomes" id="UP000178313"/>
    </source>
</evidence>
<protein>
    <recommendedName>
        <fullName evidence="5">Large ribosomal subunit protein bL25</fullName>
    </recommendedName>
    <alternativeName>
        <fullName evidence="5">General stress protein CTC</fullName>
    </alternativeName>
</protein>
<dbReference type="STRING" id="1802513.A3E46_00750"/>
<keyword evidence="2 5" id="KW-0694">RNA-binding</keyword>
<dbReference type="NCBIfam" id="TIGR00731">
    <property type="entry name" value="bL25_bact_ctc"/>
    <property type="match status" value="1"/>
</dbReference>
<evidence type="ECO:0000256" key="5">
    <source>
        <dbReference type="HAMAP-Rule" id="MF_01334"/>
    </source>
</evidence>
<dbReference type="InterPro" id="IPR029751">
    <property type="entry name" value="Ribosomal_L25_dom"/>
</dbReference>
<evidence type="ECO:0000259" key="8">
    <source>
        <dbReference type="Pfam" id="PF14693"/>
    </source>
</evidence>
<keyword evidence="4 5" id="KW-0687">Ribonucleoprotein</keyword>
<evidence type="ECO:0000256" key="3">
    <source>
        <dbReference type="ARBA" id="ARBA00022980"/>
    </source>
</evidence>
<dbReference type="PANTHER" id="PTHR33284:SF1">
    <property type="entry name" value="RIBOSOMAL PROTEIN L25_GLN-TRNA SYNTHETASE, ANTI-CODON-BINDING DOMAIN-CONTAINING PROTEIN"/>
    <property type="match status" value="1"/>
</dbReference>
<feature type="domain" description="Large ribosomal subunit protein bL25 beta" evidence="8">
    <location>
        <begin position="103"/>
        <end position="189"/>
    </location>
</feature>
<feature type="compositionally biased region" description="Low complexity" evidence="6">
    <location>
        <begin position="194"/>
        <end position="222"/>
    </location>
</feature>
<dbReference type="InterPro" id="IPR011035">
    <property type="entry name" value="Ribosomal_bL25/Gln-tRNA_synth"/>
</dbReference>
<feature type="domain" description="Large ribosomal subunit protein bL25 L25" evidence="7">
    <location>
        <begin position="6"/>
        <end position="95"/>
    </location>
</feature>
<dbReference type="Pfam" id="PF01386">
    <property type="entry name" value="Ribosomal_L25p"/>
    <property type="match status" value="1"/>
</dbReference>
<dbReference type="InterPro" id="IPR020056">
    <property type="entry name" value="Rbsml_bL25/Gln-tRNA_synth_N"/>
</dbReference>
<evidence type="ECO:0000256" key="1">
    <source>
        <dbReference type="ARBA" id="ARBA00022730"/>
    </source>
</evidence>
<dbReference type="InterPro" id="IPR020930">
    <property type="entry name" value="Ribosomal_uL5_bac-type"/>
</dbReference>
<comment type="subunit">
    <text evidence="5">Part of the 50S ribosomal subunit; part of the 5S rRNA/L5/L18/L25 subcomplex. Contacts the 5S rRNA. Binds to the 5S rRNA independently of L5 and L18.</text>
</comment>
<feature type="region of interest" description="Disordered" evidence="6">
    <location>
        <begin position="183"/>
        <end position="233"/>
    </location>
</feature>
<dbReference type="GO" id="GO:0022625">
    <property type="term" value="C:cytosolic large ribosomal subunit"/>
    <property type="evidence" value="ECO:0007669"/>
    <property type="project" value="TreeGrafter"/>
</dbReference>
<dbReference type="GO" id="GO:0006412">
    <property type="term" value="P:translation"/>
    <property type="evidence" value="ECO:0007669"/>
    <property type="project" value="UniProtKB-UniRule"/>
</dbReference>
<dbReference type="HAMAP" id="MF_01334">
    <property type="entry name" value="Ribosomal_bL25_CTC"/>
    <property type="match status" value="1"/>
</dbReference>
<dbReference type="PANTHER" id="PTHR33284">
    <property type="entry name" value="RIBOSOMAL PROTEIN L25/GLN-TRNA SYNTHETASE, ANTI-CODON-BINDING DOMAIN-CONTAINING PROTEIN"/>
    <property type="match status" value="1"/>
</dbReference>
<dbReference type="AlphaFoldDB" id="A0A1F8AYA7"/>
<evidence type="ECO:0000256" key="2">
    <source>
        <dbReference type="ARBA" id="ARBA00022884"/>
    </source>
</evidence>
<dbReference type="EMBL" id="MGGZ01000037">
    <property type="protein sequence ID" value="OGM56215.1"/>
    <property type="molecule type" value="Genomic_DNA"/>
</dbReference>
<comment type="similarity">
    <text evidence="5">Belongs to the bacterial ribosomal protein bL25 family. CTC subfamily.</text>
</comment>
<gene>
    <name evidence="5" type="primary">rplY</name>
    <name evidence="5" type="synonym">ctc</name>
    <name evidence="9" type="ORF">A3E46_00750</name>
</gene>
<keyword evidence="1 5" id="KW-0699">rRNA-binding</keyword>
<dbReference type="CDD" id="cd00495">
    <property type="entry name" value="Ribosomal_L25_TL5_CTC"/>
    <property type="match status" value="1"/>
</dbReference>
<evidence type="ECO:0000313" key="9">
    <source>
        <dbReference type="EMBL" id="OGM56215.1"/>
    </source>
</evidence>
<feature type="compositionally biased region" description="Basic and acidic residues" evidence="6">
    <location>
        <begin position="223"/>
        <end position="233"/>
    </location>
</feature>
<dbReference type="InterPro" id="IPR001021">
    <property type="entry name" value="Ribosomal_bL25_long"/>
</dbReference>